<evidence type="ECO:0000313" key="2">
    <source>
        <dbReference type="EMBL" id="ETE68781.1"/>
    </source>
</evidence>
<feature type="region of interest" description="Disordered" evidence="1">
    <location>
        <begin position="1"/>
        <end position="69"/>
    </location>
</feature>
<feature type="compositionally biased region" description="Basic and acidic residues" evidence="1">
    <location>
        <begin position="28"/>
        <end position="40"/>
    </location>
</feature>
<gene>
    <name evidence="2" type="ORF">L345_05421</name>
</gene>
<organism evidence="2 3">
    <name type="scientific">Ophiophagus hannah</name>
    <name type="common">King cobra</name>
    <name type="synonym">Naja hannah</name>
    <dbReference type="NCBI Taxonomy" id="8665"/>
    <lineage>
        <taxon>Eukaryota</taxon>
        <taxon>Metazoa</taxon>
        <taxon>Chordata</taxon>
        <taxon>Craniata</taxon>
        <taxon>Vertebrata</taxon>
        <taxon>Euteleostomi</taxon>
        <taxon>Lepidosauria</taxon>
        <taxon>Squamata</taxon>
        <taxon>Bifurcata</taxon>
        <taxon>Unidentata</taxon>
        <taxon>Episquamata</taxon>
        <taxon>Toxicofera</taxon>
        <taxon>Serpentes</taxon>
        <taxon>Colubroidea</taxon>
        <taxon>Elapidae</taxon>
        <taxon>Elapinae</taxon>
        <taxon>Ophiophagus</taxon>
    </lineage>
</organism>
<sequence length="69" mass="8030">MEFVPIPEWPHTTRGSTPVVAPEVVEETGERNRLAGHSEEDSGPFPIHPRARREERIRERHDLLRRRGP</sequence>
<name>V8P474_OPHHA</name>
<dbReference type="AlphaFoldDB" id="V8P474"/>
<evidence type="ECO:0000256" key="1">
    <source>
        <dbReference type="SAM" id="MobiDB-lite"/>
    </source>
</evidence>
<keyword evidence="3" id="KW-1185">Reference proteome</keyword>
<feature type="non-terminal residue" evidence="2">
    <location>
        <position position="1"/>
    </location>
</feature>
<reference evidence="2 3" key="1">
    <citation type="journal article" date="2013" name="Proc. Natl. Acad. Sci. U.S.A.">
        <title>The king cobra genome reveals dynamic gene evolution and adaptation in the snake venom system.</title>
        <authorList>
            <person name="Vonk F.J."/>
            <person name="Casewell N.R."/>
            <person name="Henkel C.V."/>
            <person name="Heimberg A.M."/>
            <person name="Jansen H.J."/>
            <person name="McCleary R.J."/>
            <person name="Kerkkamp H.M."/>
            <person name="Vos R.A."/>
            <person name="Guerreiro I."/>
            <person name="Calvete J.J."/>
            <person name="Wuster W."/>
            <person name="Woods A.E."/>
            <person name="Logan J.M."/>
            <person name="Harrison R.A."/>
            <person name="Castoe T.A."/>
            <person name="de Koning A.P."/>
            <person name="Pollock D.D."/>
            <person name="Yandell M."/>
            <person name="Calderon D."/>
            <person name="Renjifo C."/>
            <person name="Currier R.B."/>
            <person name="Salgado D."/>
            <person name="Pla D."/>
            <person name="Sanz L."/>
            <person name="Hyder A.S."/>
            <person name="Ribeiro J.M."/>
            <person name="Arntzen J.W."/>
            <person name="van den Thillart G.E."/>
            <person name="Boetzer M."/>
            <person name="Pirovano W."/>
            <person name="Dirks R.P."/>
            <person name="Spaink H.P."/>
            <person name="Duboule D."/>
            <person name="McGlinn E."/>
            <person name="Kini R.M."/>
            <person name="Richardson M.K."/>
        </authorList>
    </citation>
    <scope>NUCLEOTIDE SEQUENCE</scope>
    <source>
        <tissue evidence="2">Blood</tissue>
    </source>
</reference>
<protein>
    <submittedName>
        <fullName evidence="2">Uncharacterized protein</fullName>
    </submittedName>
</protein>
<dbReference type="Proteomes" id="UP000018936">
    <property type="component" value="Unassembled WGS sequence"/>
</dbReference>
<evidence type="ECO:0000313" key="3">
    <source>
        <dbReference type="Proteomes" id="UP000018936"/>
    </source>
</evidence>
<feature type="compositionally biased region" description="Basic and acidic residues" evidence="1">
    <location>
        <begin position="52"/>
        <end position="62"/>
    </location>
</feature>
<accession>V8P474</accession>
<proteinExistence type="predicted"/>
<dbReference type="EMBL" id="AZIM01000942">
    <property type="protein sequence ID" value="ETE68781.1"/>
    <property type="molecule type" value="Genomic_DNA"/>
</dbReference>
<comment type="caution">
    <text evidence="2">The sequence shown here is derived from an EMBL/GenBank/DDBJ whole genome shotgun (WGS) entry which is preliminary data.</text>
</comment>